<name>A0A850R0J7_PHODD</name>
<organism evidence="5 6">
    <name type="scientific">Photobacterium damselae subsp. damselae</name>
    <name type="common">Listonella damsela</name>
    <dbReference type="NCBI Taxonomy" id="85581"/>
    <lineage>
        <taxon>Bacteria</taxon>
        <taxon>Pseudomonadati</taxon>
        <taxon>Pseudomonadota</taxon>
        <taxon>Gammaproteobacteria</taxon>
        <taxon>Vibrionales</taxon>
        <taxon>Vibrionaceae</taxon>
        <taxon>Photobacterium</taxon>
    </lineage>
</organism>
<dbReference type="Gene3D" id="1.10.260.40">
    <property type="entry name" value="lambda repressor-like DNA-binding domains"/>
    <property type="match status" value="1"/>
</dbReference>
<dbReference type="InterPro" id="IPR001387">
    <property type="entry name" value="Cro/C1-type_HTH"/>
</dbReference>
<dbReference type="Pfam" id="PF01381">
    <property type="entry name" value="HTH_3"/>
    <property type="match status" value="1"/>
</dbReference>
<reference evidence="5 6" key="1">
    <citation type="submission" date="2020-06" db="EMBL/GenBank/DDBJ databases">
        <title>Photobacterium damselae subsp. damselae comparative genomics.</title>
        <authorList>
            <person name="Osorio C.R."/>
        </authorList>
    </citation>
    <scope>NUCLEOTIDE SEQUENCE [LARGE SCALE GENOMIC DNA]</scope>
    <source>
        <strain evidence="5 6">TW250/03</strain>
    </source>
</reference>
<evidence type="ECO:0000256" key="2">
    <source>
        <dbReference type="ARBA" id="ARBA00023125"/>
    </source>
</evidence>
<dbReference type="InterPro" id="IPR047761">
    <property type="entry name" value="NadS-like"/>
</dbReference>
<dbReference type="AlphaFoldDB" id="A0A850R0J7"/>
<dbReference type="SUPFAM" id="SSF47413">
    <property type="entry name" value="lambda repressor-like DNA-binding domains"/>
    <property type="match status" value="1"/>
</dbReference>
<dbReference type="PANTHER" id="PTHR36511:SF4">
    <property type="entry name" value="ANTITOXIN MQSA"/>
    <property type="match status" value="1"/>
</dbReference>
<dbReference type="NCBIfam" id="NF041265">
    <property type="entry name" value="NadS"/>
    <property type="match status" value="1"/>
</dbReference>
<dbReference type="PANTHER" id="PTHR36511">
    <property type="entry name" value="MERR FAMILY BACTERIAL REGULATORY PROTEIN"/>
    <property type="match status" value="1"/>
</dbReference>
<evidence type="ECO:0000313" key="5">
    <source>
        <dbReference type="EMBL" id="NVP03514.1"/>
    </source>
</evidence>
<evidence type="ECO:0000256" key="3">
    <source>
        <dbReference type="ARBA" id="ARBA00023163"/>
    </source>
</evidence>
<dbReference type="GO" id="GO:0003677">
    <property type="term" value="F:DNA binding"/>
    <property type="evidence" value="ECO:0007669"/>
    <property type="project" value="UniProtKB-KW"/>
</dbReference>
<keyword evidence="1" id="KW-0805">Transcription regulation</keyword>
<keyword evidence="2" id="KW-0238">DNA-binding</keyword>
<dbReference type="Proteomes" id="UP000533429">
    <property type="component" value="Unassembled WGS sequence"/>
</dbReference>
<dbReference type="InterPro" id="IPR052359">
    <property type="entry name" value="HTH-type_reg/antitoxin"/>
</dbReference>
<dbReference type="SMART" id="SM00530">
    <property type="entry name" value="HTH_XRE"/>
    <property type="match status" value="1"/>
</dbReference>
<proteinExistence type="predicted"/>
<dbReference type="PROSITE" id="PS50943">
    <property type="entry name" value="HTH_CROC1"/>
    <property type="match status" value="1"/>
</dbReference>
<dbReference type="EMBL" id="JABXOR010001632">
    <property type="protein sequence ID" value="NVP03514.1"/>
    <property type="molecule type" value="Genomic_DNA"/>
</dbReference>
<feature type="domain" description="HTH cro/C1-type" evidence="4">
    <location>
        <begin position="36"/>
        <end position="89"/>
    </location>
</feature>
<protein>
    <submittedName>
        <fullName evidence="5">Helix-turn-helix domain-containing protein</fullName>
    </submittedName>
</protein>
<keyword evidence="3" id="KW-0804">Transcription</keyword>
<evidence type="ECO:0000259" key="4">
    <source>
        <dbReference type="PROSITE" id="PS50943"/>
    </source>
</evidence>
<accession>A0A850R0J7</accession>
<gene>
    <name evidence="5" type="ORF">HWA77_25235</name>
</gene>
<evidence type="ECO:0000256" key="1">
    <source>
        <dbReference type="ARBA" id="ARBA00023015"/>
    </source>
</evidence>
<dbReference type="CDD" id="cd00093">
    <property type="entry name" value="HTH_XRE"/>
    <property type="match status" value="1"/>
</dbReference>
<comment type="caution">
    <text evidence="5">The sequence shown here is derived from an EMBL/GenBank/DDBJ whole genome shotgun (WGS) entry which is preliminary data.</text>
</comment>
<sequence length="94" mass="10381">MTNVFESIQQGLMEAIELAEDKKKGVTVHKFAPVDVKAVRNNVAMTQAEFASTFGISLRTLHHWERGDRTPRGPALVLLNVLAKDPQAVIRALS</sequence>
<dbReference type="InterPro" id="IPR010982">
    <property type="entry name" value="Lambda_DNA-bd_dom_sf"/>
</dbReference>
<evidence type="ECO:0000313" key="6">
    <source>
        <dbReference type="Proteomes" id="UP000533429"/>
    </source>
</evidence>